<evidence type="ECO:0000313" key="3">
    <source>
        <dbReference type="Proteomes" id="UP000574769"/>
    </source>
</evidence>
<evidence type="ECO:0000313" key="2">
    <source>
        <dbReference type="EMBL" id="MBB4618676.1"/>
    </source>
</evidence>
<comment type="caution">
    <text evidence="2">The sequence shown here is derived from an EMBL/GenBank/DDBJ whole genome shotgun (WGS) entry which is preliminary data.</text>
</comment>
<evidence type="ECO:0000256" key="1">
    <source>
        <dbReference type="SAM" id="MobiDB-lite"/>
    </source>
</evidence>
<protein>
    <recommendedName>
        <fullName evidence="4">Gene transfer agent family protein</fullName>
    </recommendedName>
</protein>
<reference evidence="2 3" key="1">
    <citation type="submission" date="2020-08" db="EMBL/GenBank/DDBJ databases">
        <title>Genomic Encyclopedia of Type Strains, Phase IV (KMG-IV): sequencing the most valuable type-strain genomes for metagenomic binning, comparative biology and taxonomic classification.</title>
        <authorList>
            <person name="Goeker M."/>
        </authorList>
    </citation>
    <scope>NUCLEOTIDE SEQUENCE [LARGE SCALE GENOMIC DNA]</scope>
    <source>
        <strain evidence="2 3">DSM 15867</strain>
    </source>
</reference>
<evidence type="ECO:0008006" key="4">
    <source>
        <dbReference type="Google" id="ProtNLM"/>
    </source>
</evidence>
<name>A0A7W7EYY0_9SPHN</name>
<dbReference type="RefSeq" id="WP_184115731.1">
    <property type="nucleotide sequence ID" value="NZ_JACHNY010000005.1"/>
</dbReference>
<proteinExistence type="predicted"/>
<sequence length="140" mass="14319">MSDARQPVADRGEASLTLAGTVMGLRPSFEALDAIEKALGRGLVDLAGAAIRKELRMSETGQIACELIRAFGRDADDAGASKSTAPRVTELIMASEGGLLAAMQTISGVLAIAVNGGYDTQGNLKPPTTTMTTDEAPVGG</sequence>
<feature type="region of interest" description="Disordered" evidence="1">
    <location>
        <begin position="121"/>
        <end position="140"/>
    </location>
</feature>
<keyword evidence="3" id="KW-1185">Reference proteome</keyword>
<dbReference type="AlphaFoldDB" id="A0A7W7EYY0"/>
<dbReference type="EMBL" id="JACHNY010000005">
    <property type="protein sequence ID" value="MBB4618676.1"/>
    <property type="molecule type" value="Genomic_DNA"/>
</dbReference>
<accession>A0A7W7EYY0</accession>
<feature type="compositionally biased region" description="Polar residues" evidence="1">
    <location>
        <begin position="121"/>
        <end position="133"/>
    </location>
</feature>
<dbReference type="Proteomes" id="UP000574769">
    <property type="component" value="Unassembled WGS sequence"/>
</dbReference>
<organism evidence="2 3">
    <name type="scientific">Sphingomonas abaci</name>
    <dbReference type="NCBI Taxonomy" id="237611"/>
    <lineage>
        <taxon>Bacteria</taxon>
        <taxon>Pseudomonadati</taxon>
        <taxon>Pseudomonadota</taxon>
        <taxon>Alphaproteobacteria</taxon>
        <taxon>Sphingomonadales</taxon>
        <taxon>Sphingomonadaceae</taxon>
        <taxon>Sphingomonas</taxon>
    </lineage>
</organism>
<gene>
    <name evidence="2" type="ORF">GGQ96_002819</name>
</gene>